<evidence type="ECO:0000313" key="4">
    <source>
        <dbReference type="Proteomes" id="UP001595724"/>
    </source>
</evidence>
<feature type="domain" description="YchJ-like middle NTF2-like" evidence="2">
    <location>
        <begin position="33"/>
        <end position="126"/>
    </location>
</feature>
<gene>
    <name evidence="3" type="ORF">ACFOM9_10765</name>
</gene>
<dbReference type="Pfam" id="PF17775">
    <property type="entry name" value="YchJ_M-like"/>
    <property type="match status" value="1"/>
</dbReference>
<evidence type="ECO:0000256" key="1">
    <source>
        <dbReference type="HAMAP-Rule" id="MF_00612"/>
    </source>
</evidence>
<evidence type="ECO:0000259" key="2">
    <source>
        <dbReference type="Pfam" id="PF17775"/>
    </source>
</evidence>
<organism evidence="3 4">
    <name type="scientific">Luteimonas notoginsengisoli</name>
    <dbReference type="NCBI Taxonomy" id="1578200"/>
    <lineage>
        <taxon>Bacteria</taxon>
        <taxon>Pseudomonadati</taxon>
        <taxon>Pseudomonadota</taxon>
        <taxon>Gammaproteobacteria</taxon>
        <taxon>Lysobacterales</taxon>
        <taxon>Lysobacteraceae</taxon>
        <taxon>Luteimonas</taxon>
    </lineage>
</organism>
<dbReference type="InterPro" id="IPR023006">
    <property type="entry name" value="YchJ-like"/>
</dbReference>
<dbReference type="Gene3D" id="3.10.450.50">
    <property type="match status" value="1"/>
</dbReference>
<comment type="caution">
    <text evidence="3">The sequence shown here is derived from an EMBL/GenBank/DDBJ whole genome shotgun (WGS) entry which is preliminary data.</text>
</comment>
<dbReference type="SUPFAM" id="SSF54427">
    <property type="entry name" value="NTF2-like"/>
    <property type="match status" value="1"/>
</dbReference>
<dbReference type="InterPro" id="IPR032710">
    <property type="entry name" value="NTF2-like_dom_sf"/>
</dbReference>
<dbReference type="InterPro" id="IPR048469">
    <property type="entry name" value="YchJ-like_M"/>
</dbReference>
<dbReference type="HAMAP" id="MF_00612">
    <property type="entry name" value="UPF0225"/>
    <property type="match status" value="1"/>
</dbReference>
<keyword evidence="4" id="KW-1185">Reference proteome</keyword>
<dbReference type="RefSeq" id="WP_386710186.1">
    <property type="nucleotide sequence ID" value="NZ_JBHRYF010000008.1"/>
</dbReference>
<name>A0ABV7UU75_9GAMM</name>
<protein>
    <recommendedName>
        <fullName evidence="1">UPF0225 protein ACFOM9_10765</fullName>
    </recommendedName>
</protein>
<sequence length="131" mass="14361">MSKLASPPCPCGSGHALDACCGPLLATQAVARTAEALMRSRYTAHVRGDREYLLASWHPSTRPATLEVDDAVRWLGLAVKRHVQSAPDAAVVEFVARYRIGGGSAVRLHETSRFVRQHGRWYYLDGTFPDA</sequence>
<dbReference type="PANTHER" id="PTHR33747:SF1">
    <property type="entry name" value="ADENYLATE CYCLASE-ASSOCIATED CAP C-TERMINAL DOMAIN-CONTAINING PROTEIN"/>
    <property type="match status" value="1"/>
</dbReference>
<proteinExistence type="inferred from homology"/>
<accession>A0ABV7UU75</accession>
<dbReference type="Proteomes" id="UP001595724">
    <property type="component" value="Unassembled WGS sequence"/>
</dbReference>
<dbReference type="PANTHER" id="PTHR33747">
    <property type="entry name" value="UPF0225 PROTEIN SCO1677"/>
    <property type="match status" value="1"/>
</dbReference>
<comment type="similarity">
    <text evidence="1">Belongs to the UPF0225 family.</text>
</comment>
<evidence type="ECO:0000313" key="3">
    <source>
        <dbReference type="EMBL" id="MFC3660549.1"/>
    </source>
</evidence>
<reference evidence="4" key="1">
    <citation type="journal article" date="2019" name="Int. J. Syst. Evol. Microbiol.">
        <title>The Global Catalogue of Microorganisms (GCM) 10K type strain sequencing project: providing services to taxonomists for standard genome sequencing and annotation.</title>
        <authorList>
            <consortium name="The Broad Institute Genomics Platform"/>
            <consortium name="The Broad Institute Genome Sequencing Center for Infectious Disease"/>
            <person name="Wu L."/>
            <person name="Ma J."/>
        </authorList>
    </citation>
    <scope>NUCLEOTIDE SEQUENCE [LARGE SCALE GENOMIC DNA]</scope>
    <source>
        <strain evidence="4">KCTC 42211</strain>
    </source>
</reference>
<dbReference type="EMBL" id="JBHRYF010000008">
    <property type="protein sequence ID" value="MFC3660549.1"/>
    <property type="molecule type" value="Genomic_DNA"/>
</dbReference>